<gene>
    <name evidence="2" type="ORF">B5K10_12510</name>
</gene>
<dbReference type="AlphaFoldDB" id="A0A3E1BM14"/>
<proteinExistence type="predicted"/>
<organism evidence="2 3">
    <name type="scientific">Rhizobium leguminosarum bv. trifolii</name>
    <dbReference type="NCBI Taxonomy" id="386"/>
    <lineage>
        <taxon>Bacteria</taxon>
        <taxon>Pseudomonadati</taxon>
        <taxon>Pseudomonadota</taxon>
        <taxon>Alphaproteobacteria</taxon>
        <taxon>Hyphomicrobiales</taxon>
        <taxon>Rhizobiaceae</taxon>
        <taxon>Rhizobium/Agrobacterium group</taxon>
        <taxon>Rhizobium</taxon>
    </lineage>
</organism>
<name>A0A3E1BM14_RHILT</name>
<reference evidence="2 3" key="1">
    <citation type="submission" date="2017-03" db="EMBL/GenBank/DDBJ databases">
        <title>Genome analysis of Rhizobial strains effectives or ineffectives for nitrogen fixation isolated from bean seeds.</title>
        <authorList>
            <person name="Peralta H."/>
            <person name="Aguilar-Vera A."/>
            <person name="Mora Y."/>
            <person name="Vargas-Lagunas C."/>
            <person name="Girard L."/>
            <person name="Mora J."/>
        </authorList>
    </citation>
    <scope>NUCLEOTIDE SEQUENCE [LARGE SCALE GENOMIC DNA]</scope>
    <source>
        <strain evidence="2 3">CCGM5</strain>
    </source>
</reference>
<evidence type="ECO:0000313" key="2">
    <source>
        <dbReference type="EMBL" id="RFB94315.1"/>
    </source>
</evidence>
<evidence type="ECO:0000313" key="3">
    <source>
        <dbReference type="Proteomes" id="UP000256748"/>
    </source>
</evidence>
<evidence type="ECO:0000256" key="1">
    <source>
        <dbReference type="SAM" id="MobiDB-lite"/>
    </source>
</evidence>
<comment type="caution">
    <text evidence="2">The sequence shown here is derived from an EMBL/GenBank/DDBJ whole genome shotgun (WGS) entry which is preliminary data.</text>
</comment>
<protein>
    <submittedName>
        <fullName evidence="2">Uncharacterized protein</fullName>
    </submittedName>
</protein>
<dbReference type="Proteomes" id="UP000256748">
    <property type="component" value="Unassembled WGS sequence"/>
</dbReference>
<accession>A0A3E1BM14</accession>
<dbReference type="EMBL" id="NAOO01000012">
    <property type="protein sequence ID" value="RFB94315.1"/>
    <property type="molecule type" value="Genomic_DNA"/>
</dbReference>
<feature type="region of interest" description="Disordered" evidence="1">
    <location>
        <begin position="59"/>
        <end position="81"/>
    </location>
</feature>
<sequence length="81" mass="8865">MPSYEGAFLPIVWSSKGQGEALPRIPFSPAGRRCRQADEGAERQSRECAALKQRAKMTGVPCGPLIRPFGPPSPRWGEGKR</sequence>